<gene>
    <name evidence="1" type="ORF">A2215_04535</name>
</gene>
<dbReference type="EMBL" id="MEZY01000056">
    <property type="protein sequence ID" value="OGD62000.1"/>
    <property type="molecule type" value="Genomic_DNA"/>
</dbReference>
<accession>A0A1F5E3W0</accession>
<comment type="caution">
    <text evidence="1">The sequence shown here is derived from an EMBL/GenBank/DDBJ whole genome shotgun (WGS) entry which is preliminary data.</text>
</comment>
<dbReference type="STRING" id="1797472.A2215_04535"/>
<evidence type="ECO:0000313" key="1">
    <source>
        <dbReference type="EMBL" id="OGD62000.1"/>
    </source>
</evidence>
<dbReference type="Proteomes" id="UP000178583">
    <property type="component" value="Unassembled WGS sequence"/>
</dbReference>
<name>A0A1F5E3W0_9BACT</name>
<organism evidence="1 2">
    <name type="scientific">Candidatus Berkelbacteria bacterium RIFOXYA2_FULL_43_10</name>
    <dbReference type="NCBI Taxonomy" id="1797472"/>
    <lineage>
        <taxon>Bacteria</taxon>
        <taxon>Candidatus Berkelbacteria</taxon>
    </lineage>
</organism>
<evidence type="ECO:0000313" key="2">
    <source>
        <dbReference type="Proteomes" id="UP000178583"/>
    </source>
</evidence>
<sequence>MYDSRSFHRREEHNHSCLPAGQRSYPTIYTDRQSFINLNFINYYLFRISDFDIRIYDYKESYGKNYRN</sequence>
<reference evidence="1 2" key="1">
    <citation type="journal article" date="2016" name="Nat. Commun.">
        <title>Thousands of microbial genomes shed light on interconnected biogeochemical processes in an aquifer system.</title>
        <authorList>
            <person name="Anantharaman K."/>
            <person name="Brown C.T."/>
            <person name="Hug L.A."/>
            <person name="Sharon I."/>
            <person name="Castelle C.J."/>
            <person name="Probst A.J."/>
            <person name="Thomas B.C."/>
            <person name="Singh A."/>
            <person name="Wilkins M.J."/>
            <person name="Karaoz U."/>
            <person name="Brodie E.L."/>
            <person name="Williams K.H."/>
            <person name="Hubbard S.S."/>
            <person name="Banfield J.F."/>
        </authorList>
    </citation>
    <scope>NUCLEOTIDE SEQUENCE [LARGE SCALE GENOMIC DNA]</scope>
</reference>
<protein>
    <submittedName>
        <fullName evidence="1">Uncharacterized protein</fullName>
    </submittedName>
</protein>
<dbReference type="AlphaFoldDB" id="A0A1F5E3W0"/>
<proteinExistence type="predicted"/>